<keyword evidence="1" id="KW-1133">Transmembrane helix</keyword>
<accession>A0A1I2J5U7</accession>
<name>A0A1I2J5U7_9BACL</name>
<keyword evidence="3" id="KW-1185">Reference proteome</keyword>
<evidence type="ECO:0000313" key="3">
    <source>
        <dbReference type="Proteomes" id="UP000183410"/>
    </source>
</evidence>
<dbReference type="RefSeq" id="WP_046229731.1">
    <property type="nucleotide sequence ID" value="NZ_FONN01000055.1"/>
</dbReference>
<evidence type="ECO:0000256" key="1">
    <source>
        <dbReference type="SAM" id="Phobius"/>
    </source>
</evidence>
<sequence>MIDNMMDTMANFMNRVAEWLTLPAIDWAKFAENWNKLIDTVAAWNKIFPLTDLMVIMGLVIAFSIALMIFYTVVLIKSFIPFSGGK</sequence>
<dbReference type="AlphaFoldDB" id="A0A1I2J5U7"/>
<dbReference type="Proteomes" id="UP000183410">
    <property type="component" value="Unassembled WGS sequence"/>
</dbReference>
<dbReference type="EMBL" id="FONN01000055">
    <property type="protein sequence ID" value="SFF49398.1"/>
    <property type="molecule type" value="Genomic_DNA"/>
</dbReference>
<organism evidence="2 3">
    <name type="scientific">Paenibacillus algorifonticola</name>
    <dbReference type="NCBI Taxonomy" id="684063"/>
    <lineage>
        <taxon>Bacteria</taxon>
        <taxon>Bacillati</taxon>
        <taxon>Bacillota</taxon>
        <taxon>Bacilli</taxon>
        <taxon>Bacillales</taxon>
        <taxon>Paenibacillaceae</taxon>
        <taxon>Paenibacillus</taxon>
    </lineage>
</organism>
<proteinExistence type="predicted"/>
<protein>
    <submittedName>
        <fullName evidence="2">Uncharacterized protein</fullName>
    </submittedName>
</protein>
<keyword evidence="1" id="KW-0472">Membrane</keyword>
<gene>
    <name evidence="2" type="ORF">SAMN04487969_15512</name>
</gene>
<reference evidence="3" key="1">
    <citation type="submission" date="2016-10" db="EMBL/GenBank/DDBJ databases">
        <authorList>
            <person name="Varghese N."/>
            <person name="Submissions S."/>
        </authorList>
    </citation>
    <scope>NUCLEOTIDE SEQUENCE [LARGE SCALE GENOMIC DNA]</scope>
    <source>
        <strain evidence="3">CGMCC 1.10223</strain>
    </source>
</reference>
<feature type="transmembrane region" description="Helical" evidence="1">
    <location>
        <begin position="53"/>
        <end position="76"/>
    </location>
</feature>
<evidence type="ECO:0000313" key="2">
    <source>
        <dbReference type="EMBL" id="SFF49398.1"/>
    </source>
</evidence>
<keyword evidence="1" id="KW-0812">Transmembrane</keyword>